<dbReference type="STRING" id="432608.A6V39_04240"/>
<accession>A0A1A9QDR4</accession>
<protein>
    <submittedName>
        <fullName evidence="2">Uncharacterized protein</fullName>
    </submittedName>
</protein>
<dbReference type="Proteomes" id="UP000077623">
    <property type="component" value="Unassembled WGS sequence"/>
</dbReference>
<keyword evidence="3" id="KW-1185">Reference proteome</keyword>
<evidence type="ECO:0000313" key="3">
    <source>
        <dbReference type="Proteomes" id="UP000077623"/>
    </source>
</evidence>
<reference evidence="3" key="1">
    <citation type="submission" date="2016-04" db="EMBL/GenBank/DDBJ databases">
        <authorList>
            <person name="Quiroz-Castaneda R.E."/>
            <person name="Martinez-Ocampo F."/>
        </authorList>
    </citation>
    <scope>NUCLEOTIDE SEQUENCE [LARGE SCALE GENOMIC DNA]</scope>
    <source>
        <strain evidence="3">INIFAP01</strain>
    </source>
</reference>
<dbReference type="RefSeq" id="WP_187150483.1">
    <property type="nucleotide sequence ID" value="NZ_LWUJ01000012.1"/>
</dbReference>
<evidence type="ECO:0000256" key="1">
    <source>
        <dbReference type="SAM" id="MobiDB-lite"/>
    </source>
</evidence>
<evidence type="ECO:0000313" key="2">
    <source>
        <dbReference type="EMBL" id="OAL10096.1"/>
    </source>
</evidence>
<sequence>MKIILAPKTRDCILENFCLFFSQKTDVLTEVTLQKITSLFEQNLKTLVISFFSLPENFKNNSNIVWFRLDAFLGIYNIAPQKFKSNFDAIVICEDVNEDLKKFIIQTLRQDDNVFIAIRQNPEDILRIFNESEKEFVFLDFGVGFKGAIRRSKKVLKIDDEISADQETEDDFFSLQEEENDEDEFSFDFKEETNEDQLLVSLEKNNLDQGDPNFDKSLNEETPDFLPDDDEDISGGLF</sequence>
<proteinExistence type="predicted"/>
<dbReference type="AlphaFoldDB" id="A0A1A9QDR4"/>
<organism evidence="2 3">
    <name type="scientific">Candidatus Mycoplasma haematobovis</name>
    <dbReference type="NCBI Taxonomy" id="432608"/>
    <lineage>
        <taxon>Bacteria</taxon>
        <taxon>Bacillati</taxon>
        <taxon>Mycoplasmatota</taxon>
        <taxon>Mollicutes</taxon>
        <taxon>Mycoplasmataceae</taxon>
        <taxon>Mycoplasma</taxon>
    </lineage>
</organism>
<feature type="compositionally biased region" description="Acidic residues" evidence="1">
    <location>
        <begin position="221"/>
        <end position="238"/>
    </location>
</feature>
<name>A0A1A9QDR4_9MOLU</name>
<comment type="caution">
    <text evidence="2">The sequence shown here is derived from an EMBL/GenBank/DDBJ whole genome shotgun (WGS) entry which is preliminary data.</text>
</comment>
<feature type="region of interest" description="Disordered" evidence="1">
    <location>
        <begin position="204"/>
        <end position="238"/>
    </location>
</feature>
<dbReference type="EMBL" id="LWUJ01000012">
    <property type="protein sequence ID" value="OAL10096.1"/>
    <property type="molecule type" value="Genomic_DNA"/>
</dbReference>
<gene>
    <name evidence="2" type="ORF">A6V39_04240</name>
</gene>